<dbReference type="AlphaFoldDB" id="A0A5J4WUN8"/>
<dbReference type="EMBL" id="SNRW01000916">
    <property type="protein sequence ID" value="KAA6398621.1"/>
    <property type="molecule type" value="Genomic_DNA"/>
</dbReference>
<name>A0A5J4WUN8_9EUKA</name>
<evidence type="ECO:0000313" key="1">
    <source>
        <dbReference type="EMBL" id="KAA6398621.1"/>
    </source>
</evidence>
<organism evidence="1 2">
    <name type="scientific">Streblomastix strix</name>
    <dbReference type="NCBI Taxonomy" id="222440"/>
    <lineage>
        <taxon>Eukaryota</taxon>
        <taxon>Metamonada</taxon>
        <taxon>Preaxostyla</taxon>
        <taxon>Oxymonadida</taxon>
        <taxon>Streblomastigidae</taxon>
        <taxon>Streblomastix</taxon>
    </lineage>
</organism>
<evidence type="ECO:0000313" key="2">
    <source>
        <dbReference type="Proteomes" id="UP000324800"/>
    </source>
</evidence>
<protein>
    <submittedName>
        <fullName evidence="1">Uncharacterized protein</fullName>
    </submittedName>
</protein>
<accession>A0A5J4WUN8</accession>
<proteinExistence type="predicted"/>
<gene>
    <name evidence="1" type="ORF">EZS28_005853</name>
</gene>
<dbReference type="Proteomes" id="UP000324800">
    <property type="component" value="Unassembled WGS sequence"/>
</dbReference>
<reference evidence="1 2" key="1">
    <citation type="submission" date="2019-03" db="EMBL/GenBank/DDBJ databases">
        <title>Single cell metagenomics reveals metabolic interactions within the superorganism composed of flagellate Streblomastix strix and complex community of Bacteroidetes bacteria on its surface.</title>
        <authorList>
            <person name="Treitli S.C."/>
            <person name="Kolisko M."/>
            <person name="Husnik F."/>
            <person name="Keeling P."/>
            <person name="Hampl V."/>
        </authorList>
    </citation>
    <scope>NUCLEOTIDE SEQUENCE [LARGE SCALE GENOMIC DNA]</scope>
    <source>
        <strain evidence="1">ST1C</strain>
    </source>
</reference>
<sequence length="186" mass="21084">MDVDIPSQLDIAAAAECNPSLVSMTLSNKLKKIVEKKESALLSGDVEGKLVEQCLKTIEQSGYITPIEIRIKASTMVRREESWQGCKCKKWILKIMKIHYKNLAKAFLVSIFLQADEVGYQQYADSRSKKIIVKKEDENKVLHFPIDRSEIGLSIMTCATFSSDLLKPFLSVKRPLNVDKFLETEL</sequence>
<comment type="caution">
    <text evidence="1">The sequence shown here is derived from an EMBL/GenBank/DDBJ whole genome shotgun (WGS) entry which is preliminary data.</text>
</comment>